<dbReference type="AlphaFoldDB" id="A0A6J7HRM1"/>
<dbReference type="InterPro" id="IPR029058">
    <property type="entry name" value="AB_hydrolase_fold"/>
</dbReference>
<evidence type="ECO:0000313" key="1">
    <source>
        <dbReference type="EMBL" id="CAB4919993.1"/>
    </source>
</evidence>
<sequence>MRCRKLPVTLACIAATWAVAPGVAAAEPTVTVPVGRAPQTPARFNKVFVTQFGASSARKVLVLVPGTNGGAGNFTLVARAIVQRLPDWQVWAFDRREQALEDTSRMELAHAGTISPQAALDYYLGWFLNPTITPHFTPLKASNYTFMRNWGMRVNLEDIRRVVLRARQGGRTVVLGGHSLGASLAAAYAAWSFDGHPGYRDIDGIVAIDGGLLGTFGGAPSAAQARKDLAGLRPSAANPDGPWLNLLGLKGFSWTTGPFAEIAGLAALKDPDAPSILTSFALLPPALRPAYPVTNEGALGYAFDASTSPEALTLIQVRAGEQAPGPGARGWQSGEVTPIGNLAAAFAQGRVNGVDWYYPARLNIDLRAANAMRATPATRVLGLRFPYLRQVNVPYYAFQTSLTADRDGVVRGAQAYARRSRISRRKLVTVDAGTTTSHLDPLTAAPQTSRFLQTVIPFLRDTVRPRG</sequence>
<protein>
    <submittedName>
        <fullName evidence="1">Unannotated protein</fullName>
    </submittedName>
</protein>
<accession>A0A6J7HRM1</accession>
<organism evidence="1">
    <name type="scientific">freshwater metagenome</name>
    <dbReference type="NCBI Taxonomy" id="449393"/>
    <lineage>
        <taxon>unclassified sequences</taxon>
        <taxon>metagenomes</taxon>
        <taxon>ecological metagenomes</taxon>
    </lineage>
</organism>
<name>A0A6J7HRM1_9ZZZZ</name>
<dbReference type="EMBL" id="CAFBMX010000002">
    <property type="protein sequence ID" value="CAB4919993.1"/>
    <property type="molecule type" value="Genomic_DNA"/>
</dbReference>
<dbReference type="Gene3D" id="3.40.50.1820">
    <property type="entry name" value="alpha/beta hydrolase"/>
    <property type="match status" value="1"/>
</dbReference>
<proteinExistence type="predicted"/>
<reference evidence="1" key="1">
    <citation type="submission" date="2020-05" db="EMBL/GenBank/DDBJ databases">
        <authorList>
            <person name="Chiriac C."/>
            <person name="Salcher M."/>
            <person name="Ghai R."/>
            <person name="Kavagutti S V."/>
        </authorList>
    </citation>
    <scope>NUCLEOTIDE SEQUENCE</scope>
</reference>
<dbReference type="SUPFAM" id="SSF53474">
    <property type="entry name" value="alpha/beta-Hydrolases"/>
    <property type="match status" value="1"/>
</dbReference>
<gene>
    <name evidence="1" type="ORF">UFOPK3674_00488</name>
</gene>